<organism evidence="2 3">
    <name type="scientific">Candidatus Dormiibacter inghamiae</name>
    <dbReference type="NCBI Taxonomy" id="3127013"/>
    <lineage>
        <taxon>Bacteria</taxon>
        <taxon>Bacillati</taxon>
        <taxon>Candidatus Dormiibacterota</taxon>
        <taxon>Candidatus Dormibacteria</taxon>
        <taxon>Candidatus Dormibacterales</taxon>
        <taxon>Candidatus Dormibacteraceae</taxon>
        <taxon>Candidatus Dormiibacter</taxon>
    </lineage>
</organism>
<dbReference type="EMBL" id="JAEKNQ010000040">
    <property type="protein sequence ID" value="MBJ7603753.1"/>
    <property type="molecule type" value="Genomic_DNA"/>
</dbReference>
<reference evidence="2 3" key="1">
    <citation type="submission" date="2020-10" db="EMBL/GenBank/DDBJ databases">
        <title>Ca. Dormibacterota MAGs.</title>
        <authorList>
            <person name="Montgomery K."/>
        </authorList>
    </citation>
    <scope>NUCLEOTIDE SEQUENCE [LARGE SCALE GENOMIC DNA]</scope>
    <source>
        <strain evidence="2">SC8811_S16_3</strain>
    </source>
</reference>
<evidence type="ECO:0000256" key="1">
    <source>
        <dbReference type="SAM" id="MobiDB-lite"/>
    </source>
</evidence>
<name>A0A934NE13_9BACT</name>
<feature type="region of interest" description="Disordered" evidence="1">
    <location>
        <begin position="42"/>
        <end position="94"/>
    </location>
</feature>
<dbReference type="Proteomes" id="UP000620075">
    <property type="component" value="Unassembled WGS sequence"/>
</dbReference>
<sequence length="94" mass="9416">MAEETCPNCGAVVPREAGQHAMTPSAGVVECPSCGAKVTLAKPGAQSEAEAAEPSPDASTTLESRGGETGGDDYFSGEESLGGVMKEVKEKEGG</sequence>
<dbReference type="RefSeq" id="WP_338180279.1">
    <property type="nucleotide sequence ID" value="NZ_JAEKNQ010000040.1"/>
</dbReference>
<comment type="caution">
    <text evidence="2">The sequence shown here is derived from an EMBL/GenBank/DDBJ whole genome shotgun (WGS) entry which is preliminary data.</text>
</comment>
<gene>
    <name evidence="2" type="ORF">JF888_11260</name>
</gene>
<evidence type="ECO:0008006" key="4">
    <source>
        <dbReference type="Google" id="ProtNLM"/>
    </source>
</evidence>
<feature type="compositionally biased region" description="Low complexity" evidence="1">
    <location>
        <begin position="43"/>
        <end position="59"/>
    </location>
</feature>
<protein>
    <recommendedName>
        <fullName evidence="4">Zinc finger/thioredoxin putative domain-containing protein</fullName>
    </recommendedName>
</protein>
<accession>A0A934NE13</accession>
<evidence type="ECO:0000313" key="3">
    <source>
        <dbReference type="Proteomes" id="UP000620075"/>
    </source>
</evidence>
<dbReference type="AlphaFoldDB" id="A0A934NE13"/>
<proteinExistence type="predicted"/>
<evidence type="ECO:0000313" key="2">
    <source>
        <dbReference type="EMBL" id="MBJ7603753.1"/>
    </source>
</evidence>